<name>A0ABU6QT02_9FABA</name>
<accession>A0ABU6QT02</accession>
<sequence length="158" mass="17589">MLIFLFCVNGENQRKQRTACQIRCCAPPHPEFVLICESQRGVIGVKRSPLRKKWPWPNITRNGTAAISGELKMNPLPWPLLPTMRENRYRTLAQWFWRRELAREHAAGVVAAAAADGVAEEELMGPGKTIVRTADLAAVDGGGGGGGDDQWAWHFRRG</sequence>
<evidence type="ECO:0000313" key="1">
    <source>
        <dbReference type="EMBL" id="MED6115164.1"/>
    </source>
</evidence>
<gene>
    <name evidence="1" type="ORF">PIB30_087581</name>
</gene>
<proteinExistence type="predicted"/>
<evidence type="ECO:0000313" key="2">
    <source>
        <dbReference type="Proteomes" id="UP001341840"/>
    </source>
</evidence>
<keyword evidence="2" id="KW-1185">Reference proteome</keyword>
<organism evidence="1 2">
    <name type="scientific">Stylosanthes scabra</name>
    <dbReference type="NCBI Taxonomy" id="79078"/>
    <lineage>
        <taxon>Eukaryota</taxon>
        <taxon>Viridiplantae</taxon>
        <taxon>Streptophyta</taxon>
        <taxon>Embryophyta</taxon>
        <taxon>Tracheophyta</taxon>
        <taxon>Spermatophyta</taxon>
        <taxon>Magnoliopsida</taxon>
        <taxon>eudicotyledons</taxon>
        <taxon>Gunneridae</taxon>
        <taxon>Pentapetalae</taxon>
        <taxon>rosids</taxon>
        <taxon>fabids</taxon>
        <taxon>Fabales</taxon>
        <taxon>Fabaceae</taxon>
        <taxon>Papilionoideae</taxon>
        <taxon>50 kb inversion clade</taxon>
        <taxon>dalbergioids sensu lato</taxon>
        <taxon>Dalbergieae</taxon>
        <taxon>Pterocarpus clade</taxon>
        <taxon>Stylosanthes</taxon>
    </lineage>
</organism>
<protein>
    <submittedName>
        <fullName evidence="1">Uncharacterized protein</fullName>
    </submittedName>
</protein>
<dbReference type="EMBL" id="JASCZI010001550">
    <property type="protein sequence ID" value="MED6115164.1"/>
    <property type="molecule type" value="Genomic_DNA"/>
</dbReference>
<dbReference type="Proteomes" id="UP001341840">
    <property type="component" value="Unassembled WGS sequence"/>
</dbReference>
<reference evidence="1 2" key="1">
    <citation type="journal article" date="2023" name="Plants (Basel)">
        <title>Bridging the Gap: Combining Genomics and Transcriptomics Approaches to Understand Stylosanthes scabra, an Orphan Legume from the Brazilian Caatinga.</title>
        <authorList>
            <person name="Ferreira-Neto J.R.C."/>
            <person name="da Silva M.D."/>
            <person name="Binneck E."/>
            <person name="de Melo N.F."/>
            <person name="da Silva R.H."/>
            <person name="de Melo A.L.T.M."/>
            <person name="Pandolfi V."/>
            <person name="Bustamante F.O."/>
            <person name="Brasileiro-Vidal A.C."/>
            <person name="Benko-Iseppon A.M."/>
        </authorList>
    </citation>
    <scope>NUCLEOTIDE SEQUENCE [LARGE SCALE GENOMIC DNA]</scope>
    <source>
        <tissue evidence="1">Leaves</tissue>
    </source>
</reference>
<comment type="caution">
    <text evidence="1">The sequence shown here is derived from an EMBL/GenBank/DDBJ whole genome shotgun (WGS) entry which is preliminary data.</text>
</comment>